<dbReference type="SMART" id="SM00908">
    <property type="entry name" value="Gal-bind_lectin"/>
    <property type="match status" value="3"/>
</dbReference>
<dbReference type="GO" id="GO:0016936">
    <property type="term" value="F:galactoside binding"/>
    <property type="evidence" value="ECO:0007669"/>
    <property type="project" value="TreeGrafter"/>
</dbReference>
<dbReference type="InterPro" id="IPR013320">
    <property type="entry name" value="ConA-like_dom_sf"/>
</dbReference>
<dbReference type="GO" id="GO:0030246">
    <property type="term" value="F:carbohydrate binding"/>
    <property type="evidence" value="ECO:0007669"/>
    <property type="project" value="UniProtKB-UniRule"/>
</dbReference>
<feature type="domain" description="Galectin" evidence="4">
    <location>
        <begin position="169"/>
        <end position="299"/>
    </location>
</feature>
<proteinExistence type="evidence at transcript level"/>
<feature type="domain" description="Galectin" evidence="4">
    <location>
        <begin position="357"/>
        <end position="490"/>
    </location>
</feature>
<protein>
    <recommendedName>
        <fullName evidence="3">Galectin</fullName>
    </recommendedName>
</protein>
<dbReference type="EMBL" id="GADI01007985">
    <property type="protein sequence ID" value="JAA65823.1"/>
    <property type="molecule type" value="mRNA"/>
</dbReference>
<keyword evidence="5" id="KW-0804">Transcription</keyword>
<dbReference type="FunFam" id="2.60.120.200:FF:000124">
    <property type="entry name" value="Galectin-4"/>
    <property type="match status" value="1"/>
</dbReference>
<keyword evidence="5" id="KW-0240">DNA-directed RNA polymerase</keyword>
<reference evidence="5" key="1">
    <citation type="submission" date="2012-12" db="EMBL/GenBank/DDBJ databases">
        <title>Identification and characterization of a phenylalanine ammonia-lyase gene family in Isatis indigotica Fort.</title>
        <authorList>
            <person name="Liu Q."/>
            <person name="Chen J."/>
            <person name="Zhou X."/>
            <person name="Di P."/>
            <person name="Xiao Y."/>
            <person name="Xuan H."/>
            <person name="Zhang L."/>
            <person name="Chen W."/>
        </authorList>
    </citation>
    <scope>NUCLEOTIDE SEQUENCE</scope>
    <source>
        <tissue evidence="5">Salivary gland</tissue>
    </source>
</reference>
<evidence type="ECO:0000256" key="3">
    <source>
        <dbReference type="RuleBase" id="RU102079"/>
    </source>
</evidence>
<dbReference type="GO" id="GO:0000428">
    <property type="term" value="C:DNA-directed RNA polymerase complex"/>
    <property type="evidence" value="ECO:0007669"/>
    <property type="project" value="UniProtKB-KW"/>
</dbReference>
<evidence type="ECO:0000313" key="5">
    <source>
        <dbReference type="EMBL" id="JAA65823.1"/>
    </source>
</evidence>
<dbReference type="SUPFAM" id="SSF49899">
    <property type="entry name" value="Concanavalin A-like lectins/glucanases"/>
    <property type="match status" value="3"/>
</dbReference>
<dbReference type="PANTHER" id="PTHR11346:SF176">
    <property type="entry name" value="32 KDA BETA-GALACTOSIDE-BINDING LECTIN LEC-3"/>
    <property type="match status" value="1"/>
</dbReference>
<accession>A0A0K8R4L2</accession>
<dbReference type="PANTHER" id="PTHR11346">
    <property type="entry name" value="GALECTIN"/>
    <property type="match status" value="1"/>
</dbReference>
<dbReference type="AlphaFoldDB" id="A0A0K8R4L2"/>
<dbReference type="PROSITE" id="PS51304">
    <property type="entry name" value="GALECTIN"/>
    <property type="match status" value="3"/>
</dbReference>
<feature type="domain" description="Galectin" evidence="4">
    <location>
        <begin position="27"/>
        <end position="161"/>
    </location>
</feature>
<dbReference type="SMART" id="SM00276">
    <property type="entry name" value="GLECT"/>
    <property type="match status" value="3"/>
</dbReference>
<evidence type="ECO:0000256" key="2">
    <source>
        <dbReference type="ARBA" id="ARBA00022737"/>
    </source>
</evidence>
<dbReference type="InterPro" id="IPR001079">
    <property type="entry name" value="Galectin_CRD"/>
</dbReference>
<keyword evidence="1 3" id="KW-0430">Lectin</keyword>
<sequence>MDETVRHIVQQASVTAGLHYRNPSVPYACPLPGSLTVGSQILIQGLVPAVSLRFSVNLQRGAGEGGDIFLHFNPRFEPSGPVVVRNSLQGKSWGREEREGPSPFAQGRPFLLVITALPQGYELAVNGLPFTTFAYREGLALADITHLTVHGDVLLRSLHILVPEMPKCLRVALPDKAKVGDVFALRGEISPWPEKLILNLTSGMGKDDDVALHVNPRFAESAIVRNSLKGGSWGEEERDGEMPLAIGQPFRLSVAVLEDCFRLTINDAHFADYAHRLSVGSVRNLVVEGDAVIHDVVVESQENELELGQADNWELYQPPEMPQEEALQEDQQVTELLAESQIHFEPKLEVIQPPKPVCQRIPEVMTPGRVVIVSGEVEPAAQRFYVNLQTDVGDTADVGLHINPRFDTNPRGVVLNSRDRDQWQSEVQVTEKFPFAPGSPFELQIHCQEDKFRLIVNGCFLANFPHRIDLSRIDYICVDGSLIVDRVVFA</sequence>
<evidence type="ECO:0000259" key="4">
    <source>
        <dbReference type="PROSITE" id="PS51304"/>
    </source>
</evidence>
<dbReference type="Pfam" id="PF00337">
    <property type="entry name" value="Gal-bind_lectin"/>
    <property type="match status" value="3"/>
</dbReference>
<dbReference type="Gene3D" id="2.60.120.200">
    <property type="match status" value="3"/>
</dbReference>
<keyword evidence="2" id="KW-0677">Repeat</keyword>
<organism evidence="5">
    <name type="scientific">Ixodes ricinus</name>
    <name type="common">Common tick</name>
    <name type="synonym">Acarus ricinus</name>
    <dbReference type="NCBI Taxonomy" id="34613"/>
    <lineage>
        <taxon>Eukaryota</taxon>
        <taxon>Metazoa</taxon>
        <taxon>Ecdysozoa</taxon>
        <taxon>Arthropoda</taxon>
        <taxon>Chelicerata</taxon>
        <taxon>Arachnida</taxon>
        <taxon>Acari</taxon>
        <taxon>Parasitiformes</taxon>
        <taxon>Ixodida</taxon>
        <taxon>Ixodoidea</taxon>
        <taxon>Ixodidae</taxon>
        <taxon>Ixodinae</taxon>
        <taxon>Ixodes</taxon>
    </lineage>
</organism>
<name>A0A0K8R4L2_IXORI</name>
<dbReference type="InterPro" id="IPR044156">
    <property type="entry name" value="Galectin-like"/>
</dbReference>
<dbReference type="CDD" id="cd00070">
    <property type="entry name" value="GLECT"/>
    <property type="match status" value="3"/>
</dbReference>
<evidence type="ECO:0000256" key="1">
    <source>
        <dbReference type="ARBA" id="ARBA00022734"/>
    </source>
</evidence>